<dbReference type="InterPro" id="IPR031009">
    <property type="entry name" value="Tcm_partner"/>
</dbReference>
<reference evidence="1" key="1">
    <citation type="submission" date="2023-07" db="EMBL/GenBank/DDBJ databases">
        <title>Murine gut Bacillus species.</title>
        <authorList>
            <person name="Gutman E."/>
            <person name="Hashuel R."/>
            <person name="Litvak Y."/>
        </authorList>
    </citation>
    <scope>NUCLEOTIDE SEQUENCE</scope>
    <source>
        <strain evidence="1">RU293</strain>
    </source>
</reference>
<sequence length="389" mass="45557">MSNDDFFFELQKHSEAKLMILDNYVVPWMRKITMGPYGERALVIDGFAGTGKYSNSDGSSIRLIKHAIDFCEQAEQNNWNYPKLLIQLIEGNEENYNKLLENIHEITSLDLASEKDFIPIPDYPSIQISCRNGNFDEVLSSRLDELKSGYTLIPSFCFIDPFGFKDTPFDLIKRYLSNDKSEILLNFIYEETNRFITAKNQKVLSHMKKHFGIEEIQSIQDLVQDKKPQERKQTIVDFYSRQLLENSDVNHVLTFEIKKSGRTKLMLFYGTKSIEGLKVMKKAMWKVDDTGMYMFDDRKNLKDIEFQFTKDLNDSILIEELCEILRNRFSGEIAHIKEIEEFVLTETIFPLENFCRPALKLLEQKNEFIDVKNRARKGTYPKNTVIQFK</sequence>
<dbReference type="RefSeq" id="WP_202186415.1">
    <property type="nucleotide sequence ID" value="NZ_JAUUTW010000046.1"/>
</dbReference>
<organism evidence="1 2">
    <name type="scientific">Peribacillus frigoritolerans</name>
    <dbReference type="NCBI Taxonomy" id="450367"/>
    <lineage>
        <taxon>Bacteria</taxon>
        <taxon>Bacillati</taxon>
        <taxon>Bacillota</taxon>
        <taxon>Bacilli</taxon>
        <taxon>Bacillales</taxon>
        <taxon>Bacillaceae</taxon>
        <taxon>Peribacillus</taxon>
    </lineage>
</organism>
<evidence type="ECO:0000313" key="1">
    <source>
        <dbReference type="EMBL" id="MDP1454397.1"/>
    </source>
</evidence>
<dbReference type="AlphaFoldDB" id="A0AA90PIQ7"/>
<dbReference type="EMBL" id="JAUUTW010000046">
    <property type="protein sequence ID" value="MDP1454397.1"/>
    <property type="molecule type" value="Genomic_DNA"/>
</dbReference>
<gene>
    <name evidence="1" type="primary">tcmP</name>
    <name evidence="1" type="ORF">Q8G36_26095</name>
</gene>
<name>A0AA90PIQ7_9BACI</name>
<protein>
    <submittedName>
        <fullName evidence="1">Three-Cys-motif partner protein TcmP</fullName>
    </submittedName>
</protein>
<dbReference type="NCBIfam" id="TIGR04474">
    <property type="entry name" value="tcm_partner"/>
    <property type="match status" value="1"/>
</dbReference>
<accession>A0AA90PIQ7</accession>
<comment type="caution">
    <text evidence="1">The sequence shown here is derived from an EMBL/GenBank/DDBJ whole genome shotgun (WGS) entry which is preliminary data.</text>
</comment>
<evidence type="ECO:0000313" key="2">
    <source>
        <dbReference type="Proteomes" id="UP001178275"/>
    </source>
</evidence>
<proteinExistence type="predicted"/>
<dbReference type="Proteomes" id="UP001178275">
    <property type="component" value="Unassembled WGS sequence"/>
</dbReference>